<proteinExistence type="predicted"/>
<name>A0A8S5MNQ9_9CAUD</name>
<accession>A0A8S5MNQ9</accession>
<protein>
    <submittedName>
        <fullName evidence="2">Uncharacterized protein</fullName>
    </submittedName>
</protein>
<dbReference type="EMBL" id="BK014946">
    <property type="protein sequence ID" value="DAD83888.1"/>
    <property type="molecule type" value="Genomic_DNA"/>
</dbReference>
<evidence type="ECO:0000313" key="2">
    <source>
        <dbReference type="EMBL" id="DAD83888.1"/>
    </source>
</evidence>
<feature type="compositionally biased region" description="Basic and acidic residues" evidence="1">
    <location>
        <begin position="86"/>
        <end position="96"/>
    </location>
</feature>
<organism evidence="2">
    <name type="scientific">Myoviridae sp. ctuSi15</name>
    <dbReference type="NCBI Taxonomy" id="2826708"/>
    <lineage>
        <taxon>Viruses</taxon>
        <taxon>Duplodnaviria</taxon>
        <taxon>Heunggongvirae</taxon>
        <taxon>Uroviricota</taxon>
        <taxon>Caudoviricetes</taxon>
    </lineage>
</organism>
<evidence type="ECO:0000256" key="1">
    <source>
        <dbReference type="SAM" id="MobiDB-lite"/>
    </source>
</evidence>
<feature type="region of interest" description="Disordered" evidence="1">
    <location>
        <begin position="82"/>
        <end position="105"/>
    </location>
</feature>
<reference evidence="2" key="1">
    <citation type="journal article" date="2021" name="Proc. Natl. Acad. Sci. U.S.A.">
        <title>A Catalog of Tens of Thousands of Viruses from Human Metagenomes Reveals Hidden Associations with Chronic Diseases.</title>
        <authorList>
            <person name="Tisza M.J."/>
            <person name="Buck C.B."/>
        </authorList>
    </citation>
    <scope>NUCLEOTIDE SEQUENCE</scope>
    <source>
        <strain evidence="2">CtuSi15</strain>
    </source>
</reference>
<sequence length="363" mass="38487">MQQSRLFAQCCGHNIKGVFDDCVQHLVGDSPADGRRALGAESREHLLLLFGTLPAAHDGPFGFFDQLQRQILDGGLVAQPDATDCQSDKARQHQDNGDGSGNKVQHSFHDIASYKYQRRGEPPLRRFVVLVISDVSQVLGSPGNGLPAGGAADAVHSQPMRLLCFQQSVLCALAENAVRGQPQQPLEHLRGRPVCIPGAAPADGRQNELLVGGAGVVLRGIAQPRCLCIAGVGVHDSAAVIPVDAHRLEILGGDDTQGHRIDAAVYKPPIRSHTIAVLAARAAADCRIMREAAVSAGHLDGLAQLVPDGLKFFDQLRIDHLAAASTGALEVLAGEVLAQGRCVAGLIDDDSHVENLLQEKSCF</sequence>